<dbReference type="Gene3D" id="2.60.120.460">
    <property type="entry name" value="YjbQ-like"/>
    <property type="match status" value="1"/>
</dbReference>
<dbReference type="SUPFAM" id="SSF111038">
    <property type="entry name" value="YjbQ-like"/>
    <property type="match status" value="1"/>
</dbReference>
<organism evidence="1 2">
    <name type="scientific">Hungatella hathewayi WAL-18680</name>
    <dbReference type="NCBI Taxonomy" id="742737"/>
    <lineage>
        <taxon>Bacteria</taxon>
        <taxon>Bacillati</taxon>
        <taxon>Bacillota</taxon>
        <taxon>Clostridia</taxon>
        <taxon>Lachnospirales</taxon>
        <taxon>Lachnospiraceae</taxon>
        <taxon>Hungatella</taxon>
    </lineage>
</organism>
<reference evidence="1 2" key="1">
    <citation type="submission" date="2011-08" db="EMBL/GenBank/DDBJ databases">
        <title>The Genome Sequence of Clostridium hathewayi WAL-18680.</title>
        <authorList>
            <consortium name="The Broad Institute Genome Sequencing Platform"/>
            <person name="Earl A."/>
            <person name="Ward D."/>
            <person name="Feldgarden M."/>
            <person name="Gevers D."/>
            <person name="Finegold S.M."/>
            <person name="Summanen P.H."/>
            <person name="Molitoris D.R."/>
            <person name="Song M."/>
            <person name="Daigneault M."/>
            <person name="Allen-Vercoe E."/>
            <person name="Young S.K."/>
            <person name="Zeng Q."/>
            <person name="Gargeya S."/>
            <person name="Fitzgerald M."/>
            <person name="Haas B."/>
            <person name="Abouelleil A."/>
            <person name="Alvarado L."/>
            <person name="Arachchi H.M."/>
            <person name="Berlin A."/>
            <person name="Brown A."/>
            <person name="Chapman S.B."/>
            <person name="Chen Z."/>
            <person name="Dunbar C."/>
            <person name="Freedman E."/>
            <person name="Gearin G."/>
            <person name="Gellesch M."/>
            <person name="Goldberg J."/>
            <person name="Griggs A."/>
            <person name="Gujja S."/>
            <person name="Heiman D."/>
            <person name="Howarth C."/>
            <person name="Larson L."/>
            <person name="Lui A."/>
            <person name="MacDonald P.J.P."/>
            <person name="Montmayeur A."/>
            <person name="Murphy C."/>
            <person name="Neiman D."/>
            <person name="Pearson M."/>
            <person name="Priest M."/>
            <person name="Roberts A."/>
            <person name="Saif S."/>
            <person name="Shea T."/>
            <person name="Shenoy N."/>
            <person name="Sisk P."/>
            <person name="Stolte C."/>
            <person name="Sykes S."/>
            <person name="Wortman J."/>
            <person name="Nusbaum C."/>
            <person name="Birren B."/>
        </authorList>
    </citation>
    <scope>NUCLEOTIDE SEQUENCE [LARGE SCALE GENOMIC DNA]</scope>
    <source>
        <strain evidence="1 2">WAL-18680</strain>
    </source>
</reference>
<dbReference type="RefSeq" id="WP_006781667.1">
    <property type="nucleotide sequence ID" value="NZ_CP040506.1"/>
</dbReference>
<evidence type="ECO:0000313" key="1">
    <source>
        <dbReference type="EMBL" id="EHI58218.1"/>
    </source>
</evidence>
<dbReference type="PATRIC" id="fig|742737.3.peg.3655"/>
<evidence type="ECO:0008006" key="3">
    <source>
        <dbReference type="Google" id="ProtNLM"/>
    </source>
</evidence>
<sequence>MREKVLLCRPGMGEITDTVMAAIVRSGIREGVCVVTALDDKAAVVMTNREKADIRQDIMEDLDRMVPARVNRRGWMAGEVDDGAAEVIKAALSAAARTKAAVTGGSLDVIIHEGMPLLAPDQGIFAVDYRGGEEVELAILCG</sequence>
<dbReference type="InterPro" id="IPR001602">
    <property type="entry name" value="UPF0047_YjbQ-like"/>
</dbReference>
<protein>
    <recommendedName>
        <fullName evidence="3">YjbQ family protein</fullName>
    </recommendedName>
</protein>
<evidence type="ECO:0000313" key="2">
    <source>
        <dbReference type="Proteomes" id="UP000005384"/>
    </source>
</evidence>
<name>G5IJJ8_9FIRM</name>
<dbReference type="InterPro" id="IPR035917">
    <property type="entry name" value="YjbQ-like_sf"/>
</dbReference>
<dbReference type="EMBL" id="ADLN01000104">
    <property type="protein sequence ID" value="EHI58218.1"/>
    <property type="molecule type" value="Genomic_DNA"/>
</dbReference>
<comment type="caution">
    <text evidence="1">The sequence shown here is derived from an EMBL/GenBank/DDBJ whole genome shotgun (WGS) entry which is preliminary data.</text>
</comment>
<gene>
    <name evidence="1" type="ORF">HMPREF9473_03676</name>
</gene>
<dbReference type="AlphaFoldDB" id="G5IJJ8"/>
<proteinExistence type="predicted"/>
<keyword evidence="2" id="KW-1185">Reference proteome</keyword>
<dbReference type="HOGENOM" id="CLU_1813169_0_0_9"/>
<dbReference type="Proteomes" id="UP000005384">
    <property type="component" value="Unassembled WGS sequence"/>
</dbReference>
<accession>G5IJJ8</accession>
<dbReference type="Pfam" id="PF01894">
    <property type="entry name" value="YjbQ"/>
    <property type="match status" value="1"/>
</dbReference>